<proteinExistence type="predicted"/>
<name>A0A381P5U8_9ZZZZ</name>
<accession>A0A381P5U8</accession>
<dbReference type="AlphaFoldDB" id="A0A381P5U8"/>
<protein>
    <submittedName>
        <fullName evidence="1">Uncharacterized protein</fullName>
    </submittedName>
</protein>
<gene>
    <name evidence="1" type="ORF">METZ01_LOCUS15156</name>
</gene>
<evidence type="ECO:0000313" key="1">
    <source>
        <dbReference type="EMBL" id="SUZ62302.1"/>
    </source>
</evidence>
<dbReference type="EMBL" id="UINC01000861">
    <property type="protein sequence ID" value="SUZ62302.1"/>
    <property type="molecule type" value="Genomic_DNA"/>
</dbReference>
<sequence>VGQVGVAPEVDTEHLPGLPFVPVGPRVDHCPGVSFRGVPFEVALHVDPQVCDRVVYPGQELEPLLAAGDAPFRVGRCRGLAIILPVYNGVHVAPEGRRLPVDG</sequence>
<reference evidence="1" key="1">
    <citation type="submission" date="2018-05" db="EMBL/GenBank/DDBJ databases">
        <authorList>
            <person name="Lanie J.A."/>
            <person name="Ng W.-L."/>
            <person name="Kazmierczak K.M."/>
            <person name="Andrzejewski T.M."/>
            <person name="Davidsen T.M."/>
            <person name="Wayne K.J."/>
            <person name="Tettelin H."/>
            <person name="Glass J.I."/>
            <person name="Rusch D."/>
            <person name="Podicherti R."/>
            <person name="Tsui H.-C.T."/>
            <person name="Winkler M.E."/>
        </authorList>
    </citation>
    <scope>NUCLEOTIDE SEQUENCE</scope>
</reference>
<organism evidence="1">
    <name type="scientific">marine metagenome</name>
    <dbReference type="NCBI Taxonomy" id="408172"/>
    <lineage>
        <taxon>unclassified sequences</taxon>
        <taxon>metagenomes</taxon>
        <taxon>ecological metagenomes</taxon>
    </lineage>
</organism>
<feature type="non-terminal residue" evidence="1">
    <location>
        <position position="1"/>
    </location>
</feature>